<keyword evidence="2" id="KW-1185">Reference proteome</keyword>
<protein>
    <submittedName>
        <fullName evidence="1">Uncharacterized protein</fullName>
    </submittedName>
</protein>
<dbReference type="EMBL" id="OBDO01000001">
    <property type="protein sequence ID" value="SNX94548.1"/>
    <property type="molecule type" value="Genomic_DNA"/>
</dbReference>
<dbReference type="AlphaFoldDB" id="A0A285E618"/>
<gene>
    <name evidence="1" type="ORF">SAMN06893097_101344</name>
</gene>
<dbReference type="Proteomes" id="UP000219514">
    <property type="component" value="Unassembled WGS sequence"/>
</dbReference>
<reference evidence="1 2" key="1">
    <citation type="submission" date="2017-09" db="EMBL/GenBank/DDBJ databases">
        <authorList>
            <person name="Ehlers B."/>
            <person name="Leendertz F.H."/>
        </authorList>
    </citation>
    <scope>NUCLEOTIDE SEQUENCE [LARGE SCALE GENOMIC DNA]</scope>
    <source>
        <strain evidence="1 2">DSM 46844</strain>
    </source>
</reference>
<organism evidence="1 2">
    <name type="scientific">Geodermatophilus sabuli</name>
    <dbReference type="NCBI Taxonomy" id="1564158"/>
    <lineage>
        <taxon>Bacteria</taxon>
        <taxon>Bacillati</taxon>
        <taxon>Actinomycetota</taxon>
        <taxon>Actinomycetes</taxon>
        <taxon>Geodermatophilales</taxon>
        <taxon>Geodermatophilaceae</taxon>
        <taxon>Geodermatophilus</taxon>
    </lineage>
</organism>
<accession>A0A285E618</accession>
<name>A0A285E618_9ACTN</name>
<sequence>MTGETALDVHDLTVRVLGRTPAVAIRAGCVGVMAVGRRRPLHAVAG</sequence>
<evidence type="ECO:0000313" key="1">
    <source>
        <dbReference type="EMBL" id="SNX94548.1"/>
    </source>
</evidence>
<evidence type="ECO:0000313" key="2">
    <source>
        <dbReference type="Proteomes" id="UP000219514"/>
    </source>
</evidence>
<proteinExistence type="predicted"/>
<dbReference type="RefSeq" id="WP_172442245.1">
    <property type="nucleotide sequence ID" value="NZ_JACHXB010000001.1"/>
</dbReference>